<name>A0A0U1NZ03_9BACI</name>
<dbReference type="RefSeq" id="WP_090635478.1">
    <property type="nucleotide sequence ID" value="NZ_CVRB01000003.1"/>
</dbReference>
<dbReference type="OrthoDB" id="2937672at2"/>
<sequence precursor="true">MEWTLACLFGISALLLIVSIKKNRNASKEEQKGIDLVHVSLMKEINDIQETIRNIELDIEVVMKEAGSQLSPQEKLFMREVLDLYKRDYSMASIAEKKQVPVSEIEELLAPFQALKNERRKVANEN</sequence>
<dbReference type="Proteomes" id="UP000199087">
    <property type="component" value="Unassembled WGS sequence"/>
</dbReference>
<keyword evidence="1" id="KW-0175">Coiled coil</keyword>
<dbReference type="AlphaFoldDB" id="A0A0U1NZ03"/>
<evidence type="ECO:0000256" key="1">
    <source>
        <dbReference type="SAM" id="Coils"/>
    </source>
</evidence>
<proteinExistence type="predicted"/>
<organism evidence="2 3">
    <name type="scientific">Neobacillus massiliamazoniensis</name>
    <dbReference type="NCBI Taxonomy" id="1499688"/>
    <lineage>
        <taxon>Bacteria</taxon>
        <taxon>Bacillati</taxon>
        <taxon>Bacillota</taxon>
        <taxon>Bacilli</taxon>
        <taxon>Bacillales</taxon>
        <taxon>Bacillaceae</taxon>
        <taxon>Neobacillus</taxon>
    </lineage>
</organism>
<keyword evidence="3" id="KW-1185">Reference proteome</keyword>
<feature type="coiled-coil region" evidence="1">
    <location>
        <begin position="38"/>
        <end position="65"/>
    </location>
</feature>
<evidence type="ECO:0000313" key="2">
    <source>
        <dbReference type="EMBL" id="CRK83203.1"/>
    </source>
</evidence>
<evidence type="ECO:0000313" key="3">
    <source>
        <dbReference type="Proteomes" id="UP000199087"/>
    </source>
</evidence>
<gene>
    <name evidence="2" type="ORF">BN000_03163</name>
</gene>
<dbReference type="EMBL" id="CVRB01000003">
    <property type="protein sequence ID" value="CRK83203.1"/>
    <property type="molecule type" value="Genomic_DNA"/>
</dbReference>
<reference evidence="3" key="1">
    <citation type="submission" date="2015-05" db="EMBL/GenBank/DDBJ databases">
        <authorList>
            <person name="Urmite Genomes"/>
        </authorList>
    </citation>
    <scope>NUCLEOTIDE SEQUENCE [LARGE SCALE GENOMIC DNA]</scope>
    <source>
        <strain evidence="3">LF1</strain>
    </source>
</reference>
<protein>
    <recommendedName>
        <fullName evidence="4">DUF2802 domain-containing protein</fullName>
    </recommendedName>
</protein>
<evidence type="ECO:0008006" key="4">
    <source>
        <dbReference type="Google" id="ProtNLM"/>
    </source>
</evidence>
<accession>A0A0U1NZ03</accession>